<feature type="disulfide bond" description="Redox-active" evidence="18">
    <location>
        <begin position="481"/>
        <end position="603"/>
    </location>
</feature>
<evidence type="ECO:0000256" key="5">
    <source>
        <dbReference type="ARBA" id="ARBA00022519"/>
    </source>
</evidence>
<gene>
    <name evidence="18 20" type="primary">dsbD</name>
    <name evidence="20" type="ORF">D9T17_23315</name>
</gene>
<feature type="chain" id="PRO_5018343896" description="Thiol:disulfide interchange protein DsbD" evidence="18">
    <location>
        <begin position="44"/>
        <end position="883"/>
    </location>
</feature>
<organism evidence="20 21">
    <name type="scientific">Lysobacter enzymogenes</name>
    <dbReference type="NCBI Taxonomy" id="69"/>
    <lineage>
        <taxon>Bacteria</taxon>
        <taxon>Pseudomonadati</taxon>
        <taxon>Pseudomonadota</taxon>
        <taxon>Gammaproteobacteria</taxon>
        <taxon>Lysobacterales</taxon>
        <taxon>Lysobacteraceae</taxon>
        <taxon>Lysobacter</taxon>
    </lineage>
</organism>
<evidence type="ECO:0000256" key="3">
    <source>
        <dbReference type="ARBA" id="ARBA00022448"/>
    </source>
</evidence>
<evidence type="ECO:0000259" key="19">
    <source>
        <dbReference type="PROSITE" id="PS51352"/>
    </source>
</evidence>
<comment type="catalytic activity">
    <reaction evidence="17 18">
        <text>[protein]-dithiol + NADP(+) = [protein]-disulfide + NADPH + H(+)</text>
        <dbReference type="Rhea" id="RHEA:18753"/>
        <dbReference type="Rhea" id="RHEA-COMP:10593"/>
        <dbReference type="Rhea" id="RHEA-COMP:10594"/>
        <dbReference type="ChEBI" id="CHEBI:15378"/>
        <dbReference type="ChEBI" id="CHEBI:29950"/>
        <dbReference type="ChEBI" id="CHEBI:50058"/>
        <dbReference type="ChEBI" id="CHEBI:57783"/>
        <dbReference type="ChEBI" id="CHEBI:58349"/>
        <dbReference type="EC" id="1.8.1.8"/>
    </reaction>
</comment>
<comment type="function">
    <text evidence="18">Required to facilitate the formation of correct disulfide bonds in some periplasmic proteins and for the assembly of the periplasmic c-type cytochromes. Acts by transferring electrons from cytoplasmic thioredoxin to the periplasm. This transfer involves a cascade of disulfide bond formation and reduction steps.</text>
</comment>
<dbReference type="Gene3D" id="2.60.40.1250">
    <property type="entry name" value="Thiol:disulfide interchange protein DsbD, N-terminal domain"/>
    <property type="match status" value="2"/>
</dbReference>
<name>A0A3N2RAY8_LYSEN</name>
<feature type="transmembrane region" description="Helical" evidence="18">
    <location>
        <begin position="463"/>
        <end position="494"/>
    </location>
</feature>
<evidence type="ECO:0000256" key="15">
    <source>
        <dbReference type="ARBA" id="ARBA00023284"/>
    </source>
</evidence>
<dbReference type="AlphaFoldDB" id="A0A3N2RAY8"/>
<dbReference type="GO" id="GO:0005886">
    <property type="term" value="C:plasma membrane"/>
    <property type="evidence" value="ECO:0007669"/>
    <property type="project" value="UniProtKB-SubCell"/>
</dbReference>
<evidence type="ECO:0000256" key="10">
    <source>
        <dbReference type="ARBA" id="ARBA00022989"/>
    </source>
</evidence>
<dbReference type="HAMAP" id="MF_00399">
    <property type="entry name" value="DbsD"/>
    <property type="match status" value="1"/>
</dbReference>
<feature type="disulfide bond" description="Redox-active" evidence="18">
    <location>
        <begin position="143"/>
        <end position="149"/>
    </location>
</feature>
<comment type="similarity">
    <text evidence="2 18">Belongs to the thioredoxin family. DsbD subfamily.</text>
</comment>
<feature type="transmembrane region" description="Helical" evidence="18">
    <location>
        <begin position="656"/>
        <end position="676"/>
    </location>
</feature>
<keyword evidence="12 18" id="KW-0520">NAD</keyword>
<protein>
    <recommendedName>
        <fullName evidence="18">Thiol:disulfide interchange protein DsbD</fullName>
        <ecNumber evidence="18">1.8.1.8</ecNumber>
    </recommendedName>
    <alternativeName>
        <fullName evidence="18">Protein-disulfide reductase</fullName>
        <shortName evidence="18">Disulfide reductase</shortName>
    </alternativeName>
</protein>
<dbReference type="GO" id="GO:0009055">
    <property type="term" value="F:electron transfer activity"/>
    <property type="evidence" value="ECO:0007669"/>
    <property type="project" value="UniProtKB-UniRule"/>
</dbReference>
<keyword evidence="13 18" id="KW-0472">Membrane</keyword>
<reference evidence="20 21" key="1">
    <citation type="submission" date="2018-10" db="EMBL/GenBank/DDBJ databases">
        <title>The genome of Lysobacter enzymogenes OH11.</title>
        <authorList>
            <person name="Liu F."/>
            <person name="Zhao Y."/>
            <person name="Qian G."/>
            <person name="Chen Y."/>
            <person name="Xu H."/>
        </authorList>
    </citation>
    <scope>NUCLEOTIDE SEQUENCE [LARGE SCALE GENOMIC DNA]</scope>
    <source>
        <strain evidence="20 21">OH11</strain>
    </source>
</reference>
<dbReference type="Gene3D" id="3.40.30.10">
    <property type="entry name" value="Glutaredoxin"/>
    <property type="match status" value="1"/>
</dbReference>
<dbReference type="SUPFAM" id="SSF74863">
    <property type="entry name" value="Thiol:disulfide interchange protein DsbD, N-terminal domain (DsbD-alpha)"/>
    <property type="match status" value="2"/>
</dbReference>
<dbReference type="Pfam" id="PF11412">
    <property type="entry name" value="DsbD_N"/>
    <property type="match status" value="2"/>
</dbReference>
<dbReference type="EC" id="1.8.1.8" evidence="18"/>
<keyword evidence="9 18" id="KW-0249">Electron transport</keyword>
<dbReference type="NCBIfam" id="NF001419">
    <property type="entry name" value="PRK00293.1"/>
    <property type="match status" value="1"/>
</dbReference>
<comment type="caution">
    <text evidence="20">The sequence shown here is derived from an EMBL/GenBank/DDBJ whole genome shotgun (WGS) entry which is preliminary data.</text>
</comment>
<evidence type="ECO:0000256" key="8">
    <source>
        <dbReference type="ARBA" id="ARBA00022748"/>
    </source>
</evidence>
<dbReference type="PANTHER" id="PTHR32234:SF0">
    <property type="entry name" value="THIOL:DISULFIDE INTERCHANGE PROTEIN DSBD"/>
    <property type="match status" value="1"/>
</dbReference>
<evidence type="ECO:0000256" key="18">
    <source>
        <dbReference type="HAMAP-Rule" id="MF_00399"/>
    </source>
</evidence>
<feature type="signal peptide" evidence="18">
    <location>
        <begin position="1"/>
        <end position="43"/>
    </location>
</feature>
<keyword evidence="6 18" id="KW-0812">Transmembrane</keyword>
<dbReference type="GO" id="GO:0045454">
    <property type="term" value="P:cell redox homeostasis"/>
    <property type="evidence" value="ECO:0007669"/>
    <property type="project" value="TreeGrafter"/>
</dbReference>
<dbReference type="PROSITE" id="PS00194">
    <property type="entry name" value="THIOREDOXIN_1"/>
    <property type="match status" value="1"/>
</dbReference>
<evidence type="ECO:0000256" key="2">
    <source>
        <dbReference type="ARBA" id="ARBA00007241"/>
    </source>
</evidence>
<dbReference type="InterPro" id="IPR013766">
    <property type="entry name" value="Thioredoxin_domain"/>
</dbReference>
<evidence type="ECO:0000256" key="16">
    <source>
        <dbReference type="ARBA" id="ARBA00047388"/>
    </source>
</evidence>
<evidence type="ECO:0000256" key="13">
    <source>
        <dbReference type="ARBA" id="ARBA00023136"/>
    </source>
</evidence>
<evidence type="ECO:0000313" key="20">
    <source>
        <dbReference type="EMBL" id="ROU04578.1"/>
    </source>
</evidence>
<keyword evidence="3 18" id="KW-0813">Transport</keyword>
<dbReference type="GO" id="GO:0047134">
    <property type="term" value="F:protein-disulfide reductase [NAD(P)H] activity"/>
    <property type="evidence" value="ECO:0007669"/>
    <property type="project" value="UniProtKB-UniRule"/>
</dbReference>
<feature type="transmembrane region" description="Helical" evidence="18">
    <location>
        <begin position="622"/>
        <end position="644"/>
    </location>
</feature>
<feature type="transmembrane region" description="Helical" evidence="18">
    <location>
        <begin position="542"/>
        <end position="562"/>
    </location>
</feature>
<feature type="disulfide bond" description="Redox-active" evidence="18">
    <location>
        <begin position="794"/>
        <end position="797"/>
    </location>
</feature>
<feature type="transmembrane region" description="Helical" evidence="18">
    <location>
        <begin position="682"/>
        <end position="703"/>
    </location>
</feature>
<feature type="transmembrane region" description="Helical" evidence="18">
    <location>
        <begin position="506"/>
        <end position="530"/>
    </location>
</feature>
<feature type="transmembrane region" description="Helical" evidence="18">
    <location>
        <begin position="589"/>
        <end position="616"/>
    </location>
</feature>
<dbReference type="InterPro" id="IPR036249">
    <property type="entry name" value="Thioredoxin-like_sf"/>
</dbReference>
<evidence type="ECO:0000256" key="14">
    <source>
        <dbReference type="ARBA" id="ARBA00023157"/>
    </source>
</evidence>
<dbReference type="InterPro" id="IPR022910">
    <property type="entry name" value="Thiol_diS_interchange_DbsD"/>
</dbReference>
<dbReference type="InterPro" id="IPR036929">
    <property type="entry name" value="DsbDN_sf"/>
</dbReference>
<keyword evidence="4 18" id="KW-1003">Cell membrane</keyword>
<evidence type="ECO:0000256" key="11">
    <source>
        <dbReference type="ARBA" id="ARBA00023002"/>
    </source>
</evidence>
<evidence type="ECO:0000256" key="12">
    <source>
        <dbReference type="ARBA" id="ARBA00023027"/>
    </source>
</evidence>
<proteinExistence type="inferred from homology"/>
<dbReference type="PANTHER" id="PTHR32234">
    <property type="entry name" value="THIOL:DISULFIDE INTERCHANGE PROTEIN DSBD"/>
    <property type="match status" value="1"/>
</dbReference>
<comment type="catalytic activity">
    <reaction evidence="16 18">
        <text>[protein]-dithiol + NAD(+) = [protein]-disulfide + NADH + H(+)</text>
        <dbReference type="Rhea" id="RHEA:18749"/>
        <dbReference type="Rhea" id="RHEA-COMP:10593"/>
        <dbReference type="Rhea" id="RHEA-COMP:10594"/>
        <dbReference type="ChEBI" id="CHEBI:15378"/>
        <dbReference type="ChEBI" id="CHEBI:29950"/>
        <dbReference type="ChEBI" id="CHEBI:50058"/>
        <dbReference type="ChEBI" id="CHEBI:57540"/>
        <dbReference type="ChEBI" id="CHEBI:57945"/>
        <dbReference type="EC" id="1.8.1.8"/>
    </reaction>
</comment>
<dbReference type="Pfam" id="PF13899">
    <property type="entry name" value="Thioredoxin_7"/>
    <property type="match status" value="1"/>
</dbReference>
<evidence type="ECO:0000256" key="17">
    <source>
        <dbReference type="ARBA" id="ARBA00047804"/>
    </source>
</evidence>
<dbReference type="GO" id="GO:0017004">
    <property type="term" value="P:cytochrome complex assembly"/>
    <property type="evidence" value="ECO:0007669"/>
    <property type="project" value="UniProtKB-UniRule"/>
</dbReference>
<dbReference type="InterPro" id="IPR028250">
    <property type="entry name" value="DsbDN"/>
</dbReference>
<evidence type="ECO:0000256" key="4">
    <source>
        <dbReference type="ARBA" id="ARBA00022475"/>
    </source>
</evidence>
<evidence type="ECO:0000313" key="21">
    <source>
        <dbReference type="Proteomes" id="UP000275910"/>
    </source>
</evidence>
<keyword evidence="7 18" id="KW-0732">Signal</keyword>
<keyword evidence="5 18" id="KW-0997">Cell inner membrane</keyword>
<dbReference type="SUPFAM" id="SSF52833">
    <property type="entry name" value="Thioredoxin-like"/>
    <property type="match status" value="1"/>
</dbReference>
<keyword evidence="8 18" id="KW-0201">Cytochrome c-type biogenesis</keyword>
<dbReference type="InterPro" id="IPR017937">
    <property type="entry name" value="Thioredoxin_CS"/>
</dbReference>
<keyword evidence="14 18" id="KW-1015">Disulfide bond</keyword>
<evidence type="ECO:0000256" key="6">
    <source>
        <dbReference type="ARBA" id="ARBA00022692"/>
    </source>
</evidence>
<evidence type="ECO:0000256" key="1">
    <source>
        <dbReference type="ARBA" id="ARBA00004429"/>
    </source>
</evidence>
<accession>A0A3N2RAY8</accession>
<keyword evidence="10 18" id="KW-1133">Transmembrane helix</keyword>
<feature type="transmembrane region" description="Helical" evidence="18">
    <location>
        <begin position="715"/>
        <end position="737"/>
    </location>
</feature>
<evidence type="ECO:0000256" key="7">
    <source>
        <dbReference type="ARBA" id="ARBA00022729"/>
    </source>
</evidence>
<keyword evidence="11 18" id="KW-0560">Oxidoreductase</keyword>
<dbReference type="PROSITE" id="PS51352">
    <property type="entry name" value="THIOREDOXIN_2"/>
    <property type="match status" value="1"/>
</dbReference>
<dbReference type="Pfam" id="PF02683">
    <property type="entry name" value="DsbD_TM"/>
    <property type="match status" value="1"/>
</dbReference>
<keyword evidence="15 18" id="KW-0676">Redox-active center</keyword>
<dbReference type="InterPro" id="IPR035671">
    <property type="entry name" value="DsbD_gamma"/>
</dbReference>
<comment type="subcellular location">
    <subcellularLocation>
        <location evidence="1 18">Cell inner membrane</location>
        <topology evidence="1 18">Multi-pass membrane protein</topology>
    </subcellularLocation>
</comment>
<dbReference type="InterPro" id="IPR003834">
    <property type="entry name" value="Cyt_c_assmbl_TM_dom"/>
</dbReference>
<dbReference type="EMBL" id="RCTY01000058">
    <property type="protein sequence ID" value="ROU04578.1"/>
    <property type="molecule type" value="Genomic_DNA"/>
</dbReference>
<evidence type="ECO:0000256" key="9">
    <source>
        <dbReference type="ARBA" id="ARBA00022982"/>
    </source>
</evidence>
<dbReference type="Proteomes" id="UP000275910">
    <property type="component" value="Unassembled WGS sequence"/>
</dbReference>
<feature type="domain" description="Thioredoxin" evidence="19">
    <location>
        <begin position="749"/>
        <end position="878"/>
    </location>
</feature>
<sequence precursor="true">MGKRTDSRPMTLLSAFRGRRRLRAGAALALAVLGLSLSAPALAVDEKDLLPVDEAFALSARSPAPDRIAISWKVAKGYYLYRHRISVKSDAGFAAQALQLPKGKAYRDQFFGDVETYHQDVAATLPGQAKAATATLTIKYQGCADAGVCYPPQTRTVEVALAAPPAAAGLGASLGNGVAAAADPAPAAAPLANFGARGGASNPLLGGGSPLSAPAAGAGTDALPLPPERAFGFEAIAKNGDTLLLRFTPARGYYLYRDKTTLKTDRADIAAGKPQWPRGTAHRDEHFGDVTVFFDQIDVPLPLLRKTADAGKIVLTAGFQGCQTDGICYPPMTRKIEVDLPRGTVSAATAASAATPASAAPAAAGATTAAAAAANATPADASNAAAGTPVAADAGAASVAGSDAGADADTNATGAAAASSAADGATGAIAGRADPAPTPAPQAAPAQAEDSLLAASLAGPNRYFALLTFFGFGLLLAFTPCVLPMIPILSGLIVGRGPGLGARRAFLLSLVYVLASAVVFTIAGVVAGLVGANLQIAFQTPWVIVLFALLFVALALSSFGLFELQLPHKLRSLVGEVSDRQRSGSWTGVAVMGALSALIVGPCVAPPLAAAVLYIGQTRDPVFGGAALFALAMGMGAPLLAFGVAAGKGLPTSGPWMVGVQRVFGLVFLGMAVWMLSRILPGPVALALYGAVLLGAAVLIALGGGGAGRGFGLRALAWVAALLLGVAGAAQLFGALAGGHDPLQPLAGLRGGAAAQAAELPFRKIKSNDDLDHEIAAAQAAGKPLMLDFYADWCVACKEMEKYTFPEPAVHRALDGFVLLKADVTANDEVDQALMKRLGVIGPPMTIYYAHGAERRELRLVGFEKAEPFARRAERARAAAGGR</sequence>
<dbReference type="CDD" id="cd02953">
    <property type="entry name" value="DsbDgamma"/>
    <property type="match status" value="1"/>
</dbReference>